<name>A7S8Y8_NEMVE</name>
<dbReference type="SUPFAM" id="SSF48508">
    <property type="entry name" value="Nuclear receptor ligand-binding domain"/>
    <property type="match status" value="1"/>
</dbReference>
<dbReference type="PROSITE" id="PS51030">
    <property type="entry name" value="NUCLEAR_REC_DBD_2"/>
    <property type="match status" value="1"/>
</dbReference>
<evidence type="ECO:0000256" key="3">
    <source>
        <dbReference type="ARBA" id="ARBA00022833"/>
    </source>
</evidence>
<keyword evidence="13" id="KW-1185">Reference proteome</keyword>
<dbReference type="SUPFAM" id="SSF57716">
    <property type="entry name" value="Glucocorticoid receptor-like (DNA-binding domain)"/>
    <property type="match status" value="1"/>
</dbReference>
<dbReference type="InParanoid" id="A7S8Y8"/>
<keyword evidence="8 9" id="KW-0539">Nucleus</keyword>
<dbReference type="InterPro" id="IPR001628">
    <property type="entry name" value="Znf_hrmn_rcpt"/>
</dbReference>
<dbReference type="Pfam" id="PF00105">
    <property type="entry name" value="zf-C4"/>
    <property type="match status" value="1"/>
</dbReference>
<feature type="domain" description="NR LBD" evidence="11">
    <location>
        <begin position="123"/>
        <end position="375"/>
    </location>
</feature>
<dbReference type="CDD" id="cd06930">
    <property type="entry name" value="NR_LBD_F2"/>
    <property type="match status" value="1"/>
</dbReference>
<keyword evidence="2 9" id="KW-0863">Zinc-finger</keyword>
<evidence type="ECO:0000256" key="6">
    <source>
        <dbReference type="ARBA" id="ARBA00023163"/>
    </source>
</evidence>
<dbReference type="PRINTS" id="PR00047">
    <property type="entry name" value="STROIDFINGER"/>
</dbReference>
<dbReference type="GO" id="GO:0005634">
    <property type="term" value="C:nucleus"/>
    <property type="evidence" value="ECO:0007669"/>
    <property type="project" value="UniProtKB-SubCell"/>
</dbReference>
<accession>A7S8Y8</accession>
<dbReference type="eggNOG" id="KOG3575">
    <property type="taxonomic scope" value="Eukaryota"/>
</dbReference>
<evidence type="ECO:0000256" key="5">
    <source>
        <dbReference type="ARBA" id="ARBA00023125"/>
    </source>
</evidence>
<keyword evidence="4 9" id="KW-0805">Transcription regulation</keyword>
<dbReference type="Pfam" id="PF00104">
    <property type="entry name" value="Hormone_recep"/>
    <property type="match status" value="1"/>
</dbReference>
<feature type="domain" description="Nuclear receptor" evidence="10">
    <location>
        <begin position="6"/>
        <end position="81"/>
    </location>
</feature>
<dbReference type="InterPro" id="IPR013088">
    <property type="entry name" value="Znf_NHR/GATA"/>
</dbReference>
<comment type="similarity">
    <text evidence="9">Belongs to the nuclear hormone receptor family.</text>
</comment>
<sequence length="378" mass="42356">MTTQSIPICLVCNDRASGRHYGVMTCEGCKGFFKRSVRRNMVYHCMFRETCIVDKVLRNRCQKCRMDKCLAVGMQKSGKIFYAKINVEARNPEQYASAMAEFYPKLFLFFSAVQYERRPLSCSTRTSTLSSSSSHSSTLNSPVMDKSIIGPEQVPLSLSLLNIECPKDSIEYLYEVSTRLVLRSIDWARGIPAFLSLPSLDQITLLEASWSGIFCLGVVQCTEIFPLDVLSRLVKKKFACADDDDAKHDGRGVAFVSKLSLGQRLTAMRNLISSMRRMSVDATEFAYLKGLLLFDPDKATVNIKQITDLQETISESLQVYLSKRQPPETTRFASLLLRLPAARMLTHEVLEEVFFPPVFNNSKILLLIAGAVGDAGST</sequence>
<evidence type="ECO:0000256" key="9">
    <source>
        <dbReference type="RuleBase" id="RU004334"/>
    </source>
</evidence>
<dbReference type="PRINTS" id="PR00398">
    <property type="entry name" value="STRDHORMONER"/>
</dbReference>
<dbReference type="GO" id="GO:0008270">
    <property type="term" value="F:zinc ion binding"/>
    <property type="evidence" value="ECO:0007669"/>
    <property type="project" value="UniProtKB-KW"/>
</dbReference>
<dbReference type="STRING" id="45351.A7S8Y8"/>
<evidence type="ECO:0000259" key="11">
    <source>
        <dbReference type="PROSITE" id="PS51843"/>
    </source>
</evidence>
<dbReference type="EMBL" id="DS469600">
    <property type="protein sequence ID" value="EDO39839.1"/>
    <property type="molecule type" value="Genomic_DNA"/>
</dbReference>
<dbReference type="Proteomes" id="UP000001593">
    <property type="component" value="Unassembled WGS sequence"/>
</dbReference>
<dbReference type="HOGENOM" id="CLU_007368_20_1_1"/>
<dbReference type="PROSITE" id="PS00031">
    <property type="entry name" value="NUCLEAR_REC_DBD_1"/>
    <property type="match status" value="1"/>
</dbReference>
<evidence type="ECO:0000259" key="10">
    <source>
        <dbReference type="PROSITE" id="PS51030"/>
    </source>
</evidence>
<dbReference type="InterPro" id="IPR035500">
    <property type="entry name" value="NHR-like_dom_sf"/>
</dbReference>
<dbReference type="InterPro" id="IPR001723">
    <property type="entry name" value="Nuclear_hrmn_rcpt"/>
</dbReference>
<dbReference type="SMART" id="SM00430">
    <property type="entry name" value="HOLI"/>
    <property type="match status" value="1"/>
</dbReference>
<dbReference type="CDD" id="cd06916">
    <property type="entry name" value="NR_DBD_like"/>
    <property type="match status" value="1"/>
</dbReference>
<dbReference type="GO" id="GO:0004879">
    <property type="term" value="F:nuclear receptor activity"/>
    <property type="evidence" value="ECO:0000318"/>
    <property type="project" value="GO_Central"/>
</dbReference>
<dbReference type="FunFam" id="3.30.50.10:FF:000070">
    <property type="entry name" value="Nuclear hormone receptor family member nhr-2"/>
    <property type="match status" value="1"/>
</dbReference>
<organism evidence="12 13">
    <name type="scientific">Nematostella vectensis</name>
    <name type="common">Starlet sea anemone</name>
    <dbReference type="NCBI Taxonomy" id="45351"/>
    <lineage>
        <taxon>Eukaryota</taxon>
        <taxon>Metazoa</taxon>
        <taxon>Cnidaria</taxon>
        <taxon>Anthozoa</taxon>
        <taxon>Hexacorallia</taxon>
        <taxon>Actiniaria</taxon>
        <taxon>Edwardsiidae</taxon>
        <taxon>Nematostella</taxon>
    </lineage>
</organism>
<protein>
    <submittedName>
        <fullName evidence="12">Uncharacterized protein</fullName>
    </submittedName>
</protein>
<dbReference type="InterPro" id="IPR050274">
    <property type="entry name" value="Nuclear_hormone_rcpt_NR2"/>
</dbReference>
<dbReference type="Gene3D" id="1.10.565.10">
    <property type="entry name" value="Retinoid X Receptor"/>
    <property type="match status" value="1"/>
</dbReference>
<dbReference type="SMART" id="SM00399">
    <property type="entry name" value="ZnF_C4"/>
    <property type="match status" value="1"/>
</dbReference>
<evidence type="ECO:0000256" key="8">
    <source>
        <dbReference type="ARBA" id="ARBA00023242"/>
    </source>
</evidence>
<evidence type="ECO:0000256" key="1">
    <source>
        <dbReference type="ARBA" id="ARBA00022723"/>
    </source>
</evidence>
<keyword evidence="7 9" id="KW-0675">Receptor</keyword>
<evidence type="ECO:0000313" key="12">
    <source>
        <dbReference type="EMBL" id="EDO39839.1"/>
    </source>
</evidence>
<dbReference type="InterPro" id="IPR000536">
    <property type="entry name" value="Nucl_hrmn_rcpt_lig-bd"/>
</dbReference>
<reference evidence="12 13" key="1">
    <citation type="journal article" date="2007" name="Science">
        <title>Sea anemone genome reveals ancestral eumetazoan gene repertoire and genomic organization.</title>
        <authorList>
            <person name="Putnam N.H."/>
            <person name="Srivastava M."/>
            <person name="Hellsten U."/>
            <person name="Dirks B."/>
            <person name="Chapman J."/>
            <person name="Salamov A."/>
            <person name="Terry A."/>
            <person name="Shapiro H."/>
            <person name="Lindquist E."/>
            <person name="Kapitonov V.V."/>
            <person name="Jurka J."/>
            <person name="Genikhovich G."/>
            <person name="Grigoriev I.V."/>
            <person name="Lucas S.M."/>
            <person name="Steele R.E."/>
            <person name="Finnerty J.R."/>
            <person name="Technau U."/>
            <person name="Martindale M.Q."/>
            <person name="Rokhsar D.S."/>
        </authorList>
    </citation>
    <scope>NUCLEOTIDE SEQUENCE [LARGE SCALE GENOMIC DNA]</scope>
    <source>
        <strain evidence="13">CH2 X CH6</strain>
    </source>
</reference>
<dbReference type="GO" id="GO:0000978">
    <property type="term" value="F:RNA polymerase II cis-regulatory region sequence-specific DNA binding"/>
    <property type="evidence" value="ECO:0000318"/>
    <property type="project" value="GO_Central"/>
</dbReference>
<comment type="subcellular location">
    <subcellularLocation>
        <location evidence="9">Nucleus</location>
    </subcellularLocation>
</comment>
<dbReference type="PROSITE" id="PS51843">
    <property type="entry name" value="NR_LBD"/>
    <property type="match status" value="1"/>
</dbReference>
<gene>
    <name evidence="12" type="ORF">NEMVEDRAFT_v1g167880</name>
</gene>
<dbReference type="OMA" id="NHINSKY"/>
<evidence type="ECO:0000256" key="4">
    <source>
        <dbReference type="ARBA" id="ARBA00023015"/>
    </source>
</evidence>
<keyword evidence="3 9" id="KW-0862">Zinc</keyword>
<dbReference type="PhylomeDB" id="A7S8Y8"/>
<dbReference type="AlphaFoldDB" id="A7S8Y8"/>
<evidence type="ECO:0000313" key="13">
    <source>
        <dbReference type="Proteomes" id="UP000001593"/>
    </source>
</evidence>
<dbReference type="Gene3D" id="3.30.50.10">
    <property type="entry name" value="Erythroid Transcription Factor GATA-1, subunit A"/>
    <property type="match status" value="1"/>
</dbReference>
<dbReference type="PANTHER" id="PTHR24083">
    <property type="entry name" value="NUCLEAR HORMONE RECEPTOR"/>
    <property type="match status" value="1"/>
</dbReference>
<keyword evidence="5 9" id="KW-0238">DNA-binding</keyword>
<proteinExistence type="inferred from homology"/>
<dbReference type="GO" id="GO:0030154">
    <property type="term" value="P:cell differentiation"/>
    <property type="evidence" value="ECO:0000318"/>
    <property type="project" value="GO_Central"/>
</dbReference>
<keyword evidence="6 9" id="KW-0804">Transcription</keyword>
<evidence type="ECO:0000256" key="2">
    <source>
        <dbReference type="ARBA" id="ARBA00022771"/>
    </source>
</evidence>
<dbReference type="GO" id="GO:0006357">
    <property type="term" value="P:regulation of transcription by RNA polymerase II"/>
    <property type="evidence" value="ECO:0000318"/>
    <property type="project" value="GO_Central"/>
</dbReference>
<evidence type="ECO:0000256" key="7">
    <source>
        <dbReference type="ARBA" id="ARBA00023170"/>
    </source>
</evidence>
<keyword evidence="1 9" id="KW-0479">Metal-binding</keyword>